<keyword evidence="4" id="KW-1185">Reference proteome</keyword>
<dbReference type="RefSeq" id="WP_190472430.1">
    <property type="nucleotide sequence ID" value="NZ_JACJPW010000101.1"/>
</dbReference>
<dbReference type="EMBL" id="JACJPW010000101">
    <property type="protein sequence ID" value="MBD2184976.1"/>
    <property type="molecule type" value="Genomic_DNA"/>
</dbReference>
<evidence type="ECO:0000313" key="3">
    <source>
        <dbReference type="EMBL" id="MBD2184976.1"/>
    </source>
</evidence>
<keyword evidence="2" id="KW-1133">Transmembrane helix</keyword>
<organism evidence="3 4">
    <name type="scientific">Aerosakkonema funiforme FACHB-1375</name>
    <dbReference type="NCBI Taxonomy" id="2949571"/>
    <lineage>
        <taxon>Bacteria</taxon>
        <taxon>Bacillati</taxon>
        <taxon>Cyanobacteriota</taxon>
        <taxon>Cyanophyceae</taxon>
        <taxon>Oscillatoriophycideae</taxon>
        <taxon>Aerosakkonematales</taxon>
        <taxon>Aerosakkonemataceae</taxon>
        <taxon>Aerosakkonema</taxon>
    </lineage>
</organism>
<comment type="caution">
    <text evidence="3">The sequence shown here is derived from an EMBL/GenBank/DDBJ whole genome shotgun (WGS) entry which is preliminary data.</text>
</comment>
<evidence type="ECO:0000256" key="2">
    <source>
        <dbReference type="SAM" id="Phobius"/>
    </source>
</evidence>
<feature type="transmembrane region" description="Helical" evidence="2">
    <location>
        <begin position="6"/>
        <end position="23"/>
    </location>
</feature>
<dbReference type="Proteomes" id="UP000641646">
    <property type="component" value="Unassembled WGS sequence"/>
</dbReference>
<accession>A0A926VJ63</accession>
<proteinExistence type="predicted"/>
<protein>
    <submittedName>
        <fullName evidence="3">Uncharacterized protein</fullName>
    </submittedName>
</protein>
<reference evidence="3" key="1">
    <citation type="journal article" date="2015" name="ISME J.">
        <title>Draft Genome Sequence of Streptomyces incarnatus NRRL8089, which Produces the Nucleoside Antibiotic Sinefungin.</title>
        <authorList>
            <person name="Oshima K."/>
            <person name="Hattori M."/>
            <person name="Shimizu H."/>
            <person name="Fukuda K."/>
            <person name="Nemoto M."/>
            <person name="Inagaki K."/>
            <person name="Tamura T."/>
        </authorList>
    </citation>
    <scope>NUCLEOTIDE SEQUENCE</scope>
    <source>
        <strain evidence="3">FACHB-1375</strain>
    </source>
</reference>
<reference evidence="3" key="2">
    <citation type="submission" date="2020-08" db="EMBL/GenBank/DDBJ databases">
        <authorList>
            <person name="Chen M."/>
            <person name="Teng W."/>
            <person name="Zhao L."/>
            <person name="Hu C."/>
            <person name="Zhou Y."/>
            <person name="Han B."/>
            <person name="Song L."/>
            <person name="Shu W."/>
        </authorList>
    </citation>
    <scope>NUCLEOTIDE SEQUENCE</scope>
    <source>
        <strain evidence="3">FACHB-1375</strain>
    </source>
</reference>
<gene>
    <name evidence="3" type="ORF">H6G03_28545</name>
</gene>
<keyword evidence="2" id="KW-0812">Transmembrane</keyword>
<sequence>MPIEAIKIIFVGIIAFGIGTLFVEGRQTLEINNLNNRIANLEKQLAEKDKQLKTAQITVTKQNQKVEEFYKQWKK</sequence>
<evidence type="ECO:0000256" key="1">
    <source>
        <dbReference type="SAM" id="Coils"/>
    </source>
</evidence>
<keyword evidence="2" id="KW-0472">Membrane</keyword>
<dbReference type="AlphaFoldDB" id="A0A926VJ63"/>
<evidence type="ECO:0000313" key="4">
    <source>
        <dbReference type="Proteomes" id="UP000641646"/>
    </source>
</evidence>
<feature type="coiled-coil region" evidence="1">
    <location>
        <begin position="24"/>
        <end position="58"/>
    </location>
</feature>
<name>A0A926VJ63_9CYAN</name>
<keyword evidence="1" id="KW-0175">Coiled coil</keyword>